<dbReference type="Gene3D" id="3.40.190.10">
    <property type="entry name" value="Periplasmic binding protein-like II"/>
    <property type="match status" value="1"/>
</dbReference>
<evidence type="ECO:0000313" key="1">
    <source>
        <dbReference type="EMBL" id="GAG79375.1"/>
    </source>
</evidence>
<name>X1AA69_9ZZZZ</name>
<organism evidence="1">
    <name type="scientific">marine sediment metagenome</name>
    <dbReference type="NCBI Taxonomy" id="412755"/>
    <lineage>
        <taxon>unclassified sequences</taxon>
        <taxon>metagenomes</taxon>
        <taxon>ecological metagenomes</taxon>
    </lineage>
</organism>
<dbReference type="EMBL" id="BART01013637">
    <property type="protein sequence ID" value="GAG79375.1"/>
    <property type="molecule type" value="Genomic_DNA"/>
</dbReference>
<protein>
    <submittedName>
        <fullName evidence="1">Uncharacterized protein</fullName>
    </submittedName>
</protein>
<gene>
    <name evidence="1" type="ORF">S01H4_27759</name>
</gene>
<accession>X1AA69</accession>
<reference evidence="1" key="1">
    <citation type="journal article" date="2014" name="Front. Microbiol.">
        <title>High frequency of phylogenetically diverse reductive dehalogenase-homologous genes in deep subseafloor sedimentary metagenomes.</title>
        <authorList>
            <person name="Kawai M."/>
            <person name="Futagami T."/>
            <person name="Toyoda A."/>
            <person name="Takaki Y."/>
            <person name="Nishi S."/>
            <person name="Hori S."/>
            <person name="Arai W."/>
            <person name="Tsubouchi T."/>
            <person name="Morono Y."/>
            <person name="Uchiyama I."/>
            <person name="Ito T."/>
            <person name="Fujiyama A."/>
            <person name="Inagaki F."/>
            <person name="Takami H."/>
        </authorList>
    </citation>
    <scope>NUCLEOTIDE SEQUENCE</scope>
    <source>
        <strain evidence="1">Expedition CK06-06</strain>
    </source>
</reference>
<sequence>METYKDYFGKPIFGYGGHADFPQDHTFQHLIGTGPYKFLEFDPITLEGGSMERYNEYWNATALQAEGWHMVTDVTVNTYPQSEAGFSSRN</sequence>
<dbReference type="SUPFAM" id="SSF53850">
    <property type="entry name" value="Periplasmic binding protein-like II"/>
    <property type="match status" value="1"/>
</dbReference>
<proteinExistence type="predicted"/>
<feature type="non-terminal residue" evidence="1">
    <location>
        <position position="90"/>
    </location>
</feature>
<comment type="caution">
    <text evidence="1">The sequence shown here is derived from an EMBL/GenBank/DDBJ whole genome shotgun (WGS) entry which is preliminary data.</text>
</comment>
<dbReference type="AlphaFoldDB" id="X1AA69"/>